<dbReference type="CDD" id="cd14978">
    <property type="entry name" value="7tmA_FMRFamide_R-like"/>
    <property type="match status" value="1"/>
</dbReference>
<evidence type="ECO:0000256" key="3">
    <source>
        <dbReference type="ARBA" id="ARBA00022989"/>
    </source>
</evidence>
<evidence type="ECO:0000256" key="7">
    <source>
        <dbReference type="ARBA" id="ARBA00023224"/>
    </source>
</evidence>
<evidence type="ECO:0000313" key="11">
    <source>
        <dbReference type="Proteomes" id="UP000549394"/>
    </source>
</evidence>
<dbReference type="EMBL" id="CAJFCJ010000005">
    <property type="protein sequence ID" value="CAD5115050.1"/>
    <property type="molecule type" value="Genomic_DNA"/>
</dbReference>
<dbReference type="SUPFAM" id="SSF81321">
    <property type="entry name" value="Family A G protein-coupled receptor-like"/>
    <property type="match status" value="1"/>
</dbReference>
<gene>
    <name evidence="10" type="ORF">DGYR_LOCUS3826</name>
</gene>
<evidence type="ECO:0000256" key="8">
    <source>
        <dbReference type="SAM" id="Phobius"/>
    </source>
</evidence>
<dbReference type="Pfam" id="PF00001">
    <property type="entry name" value="7tm_1"/>
    <property type="match status" value="1"/>
</dbReference>
<accession>A0A7I8VFT2</accession>
<dbReference type="Gene3D" id="1.20.1070.10">
    <property type="entry name" value="Rhodopsin 7-helix transmembrane proteins"/>
    <property type="match status" value="1"/>
</dbReference>
<feature type="transmembrane region" description="Helical" evidence="8">
    <location>
        <begin position="138"/>
        <end position="156"/>
    </location>
</feature>
<keyword evidence="5 8" id="KW-0472">Membrane</keyword>
<keyword evidence="3 8" id="KW-1133">Transmembrane helix</keyword>
<feature type="domain" description="G-protein coupled receptors family 1 profile" evidence="9">
    <location>
        <begin position="37"/>
        <end position="330"/>
    </location>
</feature>
<evidence type="ECO:0000256" key="4">
    <source>
        <dbReference type="ARBA" id="ARBA00023040"/>
    </source>
</evidence>
<dbReference type="PANTHER" id="PTHR24243:SF230">
    <property type="entry name" value="G-PROTEIN COUPLED RECEPTORS FAMILY 1 PROFILE DOMAIN-CONTAINING PROTEIN"/>
    <property type="match status" value="1"/>
</dbReference>
<evidence type="ECO:0000259" key="9">
    <source>
        <dbReference type="PROSITE" id="PS50262"/>
    </source>
</evidence>
<keyword evidence="7" id="KW-0807">Transducer</keyword>
<evidence type="ECO:0000256" key="6">
    <source>
        <dbReference type="ARBA" id="ARBA00023170"/>
    </source>
</evidence>
<dbReference type="AlphaFoldDB" id="A0A7I8VFT2"/>
<feature type="transmembrane region" description="Helical" evidence="8">
    <location>
        <begin position="188"/>
        <end position="213"/>
    </location>
</feature>
<keyword evidence="4" id="KW-0297">G-protein coupled receptor</keyword>
<evidence type="ECO:0000313" key="10">
    <source>
        <dbReference type="EMBL" id="CAD5115050.1"/>
    </source>
</evidence>
<dbReference type="GO" id="GO:0004930">
    <property type="term" value="F:G protein-coupled receptor activity"/>
    <property type="evidence" value="ECO:0007669"/>
    <property type="project" value="UniProtKB-KW"/>
</dbReference>
<keyword evidence="2 8" id="KW-0812">Transmembrane</keyword>
<keyword evidence="6" id="KW-0675">Receptor</keyword>
<name>A0A7I8VFT2_9ANNE</name>
<feature type="transmembrane region" description="Helical" evidence="8">
    <location>
        <begin position="317"/>
        <end position="337"/>
    </location>
</feature>
<feature type="transmembrane region" description="Helical" evidence="8">
    <location>
        <begin position="100"/>
        <end position="126"/>
    </location>
</feature>
<comment type="subcellular location">
    <subcellularLocation>
        <location evidence="1">Membrane</location>
        <topology evidence="1">Multi-pass membrane protein</topology>
    </subcellularLocation>
</comment>
<sequence>MLTLSRNLTDRELQTIALNHQLHKILLPIITILGIAGNVLSFSVFTTNRYKRKSASVFLAFLAVADSGFLLSLIPIWLGYMKIHAFHVQGLCQIILYGTYVFGFLSVWTVAAFTIERTIVVFLPLAKHRLCTRRKAKGCVIIMTIFALIAYSFSVWTSGVVKQESTQQCRPFAKYENFLRIATSVDTVLTLILPSLIIVILNTAIASKLFIYLKGRGQTSGSRDRQQTEKEETHQLTSRVTDISGVQLRINKTSSSRFVENTQARTTLSLIVVSSVFVALNLPCHAYRIHGFVIDLAGFKFKNASSEPGFYQGYLQLLYYINFAVNLYLYSLCSPAFRKAAYKQLFRSCSC</sequence>
<feature type="transmembrane region" description="Helical" evidence="8">
    <location>
        <begin position="267"/>
        <end position="289"/>
    </location>
</feature>
<evidence type="ECO:0000256" key="1">
    <source>
        <dbReference type="ARBA" id="ARBA00004141"/>
    </source>
</evidence>
<dbReference type="Proteomes" id="UP000549394">
    <property type="component" value="Unassembled WGS sequence"/>
</dbReference>
<dbReference type="OrthoDB" id="9990906at2759"/>
<feature type="transmembrane region" description="Helical" evidence="8">
    <location>
        <begin position="57"/>
        <end position="80"/>
    </location>
</feature>
<proteinExistence type="predicted"/>
<protein>
    <recommendedName>
        <fullName evidence="9">G-protein coupled receptors family 1 profile domain-containing protein</fullName>
    </recommendedName>
</protein>
<evidence type="ECO:0000256" key="5">
    <source>
        <dbReference type="ARBA" id="ARBA00023136"/>
    </source>
</evidence>
<dbReference type="PANTHER" id="PTHR24243">
    <property type="entry name" value="G-PROTEIN COUPLED RECEPTOR"/>
    <property type="match status" value="1"/>
</dbReference>
<dbReference type="GO" id="GO:0005886">
    <property type="term" value="C:plasma membrane"/>
    <property type="evidence" value="ECO:0007669"/>
    <property type="project" value="TreeGrafter"/>
</dbReference>
<dbReference type="InterPro" id="IPR017452">
    <property type="entry name" value="GPCR_Rhodpsn_7TM"/>
</dbReference>
<keyword evidence="11" id="KW-1185">Reference proteome</keyword>
<comment type="caution">
    <text evidence="10">The sequence shown here is derived from an EMBL/GenBank/DDBJ whole genome shotgun (WGS) entry which is preliminary data.</text>
</comment>
<dbReference type="PRINTS" id="PR00237">
    <property type="entry name" value="GPCRRHODOPSN"/>
</dbReference>
<evidence type="ECO:0000256" key="2">
    <source>
        <dbReference type="ARBA" id="ARBA00022692"/>
    </source>
</evidence>
<feature type="transmembrane region" description="Helical" evidence="8">
    <location>
        <begin position="25"/>
        <end position="45"/>
    </location>
</feature>
<organism evidence="10 11">
    <name type="scientific">Dimorphilus gyrociliatus</name>
    <dbReference type="NCBI Taxonomy" id="2664684"/>
    <lineage>
        <taxon>Eukaryota</taxon>
        <taxon>Metazoa</taxon>
        <taxon>Spiralia</taxon>
        <taxon>Lophotrochozoa</taxon>
        <taxon>Annelida</taxon>
        <taxon>Polychaeta</taxon>
        <taxon>Polychaeta incertae sedis</taxon>
        <taxon>Dinophilidae</taxon>
        <taxon>Dimorphilus</taxon>
    </lineage>
</organism>
<dbReference type="PROSITE" id="PS50262">
    <property type="entry name" value="G_PROTEIN_RECEP_F1_2"/>
    <property type="match status" value="1"/>
</dbReference>
<reference evidence="10 11" key="1">
    <citation type="submission" date="2020-08" db="EMBL/GenBank/DDBJ databases">
        <authorList>
            <person name="Hejnol A."/>
        </authorList>
    </citation>
    <scope>NUCLEOTIDE SEQUENCE [LARGE SCALE GENOMIC DNA]</scope>
</reference>
<dbReference type="InterPro" id="IPR000276">
    <property type="entry name" value="GPCR_Rhodpsn"/>
</dbReference>